<dbReference type="PANTHER" id="PTHR44227">
    <property type="match status" value="1"/>
</dbReference>
<dbReference type="Proteomes" id="UP000291151">
    <property type="component" value="Chromosome"/>
</dbReference>
<dbReference type="GO" id="GO:0030968">
    <property type="term" value="P:endoplasmic reticulum unfolded protein response"/>
    <property type="evidence" value="ECO:0007669"/>
    <property type="project" value="TreeGrafter"/>
</dbReference>
<feature type="repeat" description="TPR" evidence="3">
    <location>
        <begin position="77"/>
        <end position="110"/>
    </location>
</feature>
<name>A0A4P6UVC8_9BACL</name>
<proteinExistence type="predicted"/>
<dbReference type="GO" id="GO:0035269">
    <property type="term" value="P:protein O-linked glycosylation via mannose"/>
    <property type="evidence" value="ECO:0007669"/>
    <property type="project" value="TreeGrafter"/>
</dbReference>
<keyword evidence="2 3" id="KW-0802">TPR repeat</keyword>
<dbReference type="SUPFAM" id="SSF48452">
    <property type="entry name" value="TPR-like"/>
    <property type="match status" value="2"/>
</dbReference>
<feature type="repeat" description="TPR" evidence="3">
    <location>
        <begin position="43"/>
        <end position="76"/>
    </location>
</feature>
<dbReference type="InterPro" id="IPR019734">
    <property type="entry name" value="TPR_rpt"/>
</dbReference>
<dbReference type="InterPro" id="IPR052346">
    <property type="entry name" value="O-mannosyl-transferase_TMTC"/>
</dbReference>
<dbReference type="EMBL" id="CP036528">
    <property type="protein sequence ID" value="QBK26797.1"/>
    <property type="molecule type" value="Genomic_DNA"/>
</dbReference>
<evidence type="ECO:0000313" key="4">
    <source>
        <dbReference type="EMBL" id="QBK26797.1"/>
    </source>
</evidence>
<dbReference type="PANTHER" id="PTHR44227:SF3">
    <property type="entry name" value="PROTEIN O-MANNOSYL-TRANSFERASE TMTC4"/>
    <property type="match status" value="1"/>
</dbReference>
<dbReference type="KEGG" id="uth:DKZ56_13675"/>
<evidence type="ECO:0000256" key="1">
    <source>
        <dbReference type="ARBA" id="ARBA00022737"/>
    </source>
</evidence>
<evidence type="ECO:0000256" key="3">
    <source>
        <dbReference type="PROSITE-ProRule" id="PRU00339"/>
    </source>
</evidence>
<keyword evidence="1" id="KW-0677">Repeat</keyword>
<dbReference type="PROSITE" id="PS50005">
    <property type="entry name" value="TPR"/>
    <property type="match status" value="2"/>
</dbReference>
<dbReference type="Pfam" id="PF14559">
    <property type="entry name" value="TPR_19"/>
    <property type="match status" value="1"/>
</dbReference>
<dbReference type="InterPro" id="IPR011990">
    <property type="entry name" value="TPR-like_helical_dom_sf"/>
</dbReference>
<keyword evidence="5" id="KW-1185">Reference proteome</keyword>
<gene>
    <name evidence="4" type="ORF">DKZ56_13675</name>
</gene>
<organism evidence="4 5">
    <name type="scientific">Ureibacillus thermophilus</name>
    <dbReference type="NCBI Taxonomy" id="367743"/>
    <lineage>
        <taxon>Bacteria</taxon>
        <taxon>Bacillati</taxon>
        <taxon>Bacillota</taxon>
        <taxon>Bacilli</taxon>
        <taxon>Bacillales</taxon>
        <taxon>Caryophanaceae</taxon>
        <taxon>Ureibacillus</taxon>
    </lineage>
</organism>
<sequence length="536" mass="63501">MLEVCYNREERFQNVPYLLSWRFILEKKHQKEKNNIVSFIPDGEYYFNKAIKALEKDQMDRAYKYMKRAAELSPDDAHVLMHYGLLEMNLQNFEKAYELIHTAYCMEPDEPEHVYYLAEVSGFLGLMNDAKKYAEKYLELDPDGYYAWEAREIIDYVHFEQNTIDDFDDDDDSYEQFIMQEKARRLMEDKQFDEAIEVLEYLIDQYPELWPAYNNLSLAYFYVGDLEQSKAILHHVLRENVGNLHALCNLTIIAYYEKDESTLAYLVDLLKKIHPFDFDNRYKLGATLALIGEYDLAYKWLHSMTKRMSPADSGFYFWLSQAAYFSNHRKEADKAWKMLVQLDPSKEGMEPWKHIKRKESNELPTLDQNRDYIIQKISSNYSAHRMFGFFLLSKSAFKQEIIAHPKLIDLSKYNGLEKLCLAYALNHQFDLNNKVEKNFIHLIAVAEELFNSIEALTLERQHLFQMWFVLSERAFLNGYEFKNVKALTAAMEYMYYSTVSSKRVTKKQFAEKHGISVSTLTKYVEQLLDFLPFGEE</sequence>
<dbReference type="Gene3D" id="1.25.40.10">
    <property type="entry name" value="Tetratricopeptide repeat domain"/>
    <property type="match status" value="2"/>
</dbReference>
<dbReference type="SMART" id="SM00028">
    <property type="entry name" value="TPR"/>
    <property type="match status" value="4"/>
</dbReference>
<evidence type="ECO:0000313" key="5">
    <source>
        <dbReference type="Proteomes" id="UP000291151"/>
    </source>
</evidence>
<accession>A0A4P6UVC8</accession>
<protein>
    <submittedName>
        <fullName evidence="4">Tetratricopeptide repeat protein</fullName>
    </submittedName>
</protein>
<dbReference type="AlphaFoldDB" id="A0A4P6UVC8"/>
<dbReference type="GO" id="GO:0000030">
    <property type="term" value="F:mannosyltransferase activity"/>
    <property type="evidence" value="ECO:0007669"/>
    <property type="project" value="TreeGrafter"/>
</dbReference>
<reference evidence="4 5" key="1">
    <citation type="submission" date="2019-02" db="EMBL/GenBank/DDBJ databases">
        <title>Ureibacillus thermophilus.</title>
        <authorList>
            <person name="Sunny J.S."/>
            <person name="Natarajan A."/>
            <person name="Saleena L.M."/>
        </authorList>
    </citation>
    <scope>NUCLEOTIDE SEQUENCE [LARGE SCALE GENOMIC DNA]</scope>
    <source>
        <strain evidence="4 5">LM102</strain>
    </source>
</reference>
<evidence type="ECO:0000256" key="2">
    <source>
        <dbReference type="ARBA" id="ARBA00022803"/>
    </source>
</evidence>